<evidence type="ECO:0000313" key="7">
    <source>
        <dbReference type="EnsemblMetazoa" id="LLOJ010877-PA"/>
    </source>
</evidence>
<evidence type="ECO:0000256" key="6">
    <source>
        <dbReference type="RuleBase" id="RU363108"/>
    </source>
</evidence>
<dbReference type="Pfam" id="PF08395">
    <property type="entry name" value="7tm_7"/>
    <property type="match status" value="1"/>
</dbReference>
<feature type="transmembrane region" description="Helical" evidence="6">
    <location>
        <begin position="133"/>
        <end position="151"/>
    </location>
</feature>
<dbReference type="VEuPathDB" id="VectorBase:LLOJ010877"/>
<accession>A0A3F2ZD88</accession>
<keyword evidence="4 6" id="KW-1133">Transmembrane helix</keyword>
<keyword evidence="5 6" id="KW-0472">Membrane</keyword>
<evidence type="ECO:0000313" key="8">
    <source>
        <dbReference type="Proteomes" id="UP000092461"/>
    </source>
</evidence>
<comment type="function">
    <text evidence="6">Gustatory receptor which mediates acceptance or avoidance behavior, depending on its substrates.</text>
</comment>
<evidence type="ECO:0000256" key="5">
    <source>
        <dbReference type="ARBA" id="ARBA00023136"/>
    </source>
</evidence>
<reference evidence="7" key="1">
    <citation type="submission" date="2020-05" db="UniProtKB">
        <authorList>
            <consortium name="EnsemblMetazoa"/>
        </authorList>
    </citation>
    <scope>IDENTIFICATION</scope>
    <source>
        <strain evidence="7">Jacobina</strain>
    </source>
</reference>
<organism evidence="7 8">
    <name type="scientific">Lutzomyia longipalpis</name>
    <name type="common">Sand fly</name>
    <dbReference type="NCBI Taxonomy" id="7200"/>
    <lineage>
        <taxon>Eukaryota</taxon>
        <taxon>Metazoa</taxon>
        <taxon>Ecdysozoa</taxon>
        <taxon>Arthropoda</taxon>
        <taxon>Hexapoda</taxon>
        <taxon>Insecta</taxon>
        <taxon>Pterygota</taxon>
        <taxon>Neoptera</taxon>
        <taxon>Endopterygota</taxon>
        <taxon>Diptera</taxon>
        <taxon>Nematocera</taxon>
        <taxon>Psychodoidea</taxon>
        <taxon>Psychodidae</taxon>
        <taxon>Lutzomyia</taxon>
        <taxon>Lutzomyia</taxon>
    </lineage>
</organism>
<dbReference type="GO" id="GO:0005886">
    <property type="term" value="C:plasma membrane"/>
    <property type="evidence" value="ECO:0007669"/>
    <property type="project" value="UniProtKB-SubCell"/>
</dbReference>
<dbReference type="InterPro" id="IPR013604">
    <property type="entry name" value="7TM_chemorcpt"/>
</dbReference>
<dbReference type="GO" id="GO:0007165">
    <property type="term" value="P:signal transduction"/>
    <property type="evidence" value="ECO:0007669"/>
    <property type="project" value="UniProtKB-KW"/>
</dbReference>
<feature type="transmembrane region" description="Helical" evidence="6">
    <location>
        <begin position="163"/>
        <end position="182"/>
    </location>
</feature>
<keyword evidence="8" id="KW-1185">Reference proteome</keyword>
<evidence type="ECO:0000256" key="1">
    <source>
        <dbReference type="ARBA" id="ARBA00004651"/>
    </source>
</evidence>
<keyword evidence="3 6" id="KW-0812">Transmembrane</keyword>
<dbReference type="GO" id="GO:0050909">
    <property type="term" value="P:sensory perception of taste"/>
    <property type="evidence" value="ECO:0007669"/>
    <property type="project" value="InterPro"/>
</dbReference>
<keyword evidence="2 6" id="KW-1003">Cell membrane</keyword>
<feature type="transmembrane region" description="Helical" evidence="6">
    <location>
        <begin position="231"/>
        <end position="253"/>
    </location>
</feature>
<dbReference type="EMBL" id="AJWK01009581">
    <property type="status" value="NOT_ANNOTATED_CDS"/>
    <property type="molecule type" value="Genomic_DNA"/>
</dbReference>
<keyword evidence="6" id="KW-0807">Transducer</keyword>
<feature type="transmembrane region" description="Helical" evidence="6">
    <location>
        <begin position="37"/>
        <end position="57"/>
    </location>
</feature>
<feature type="transmembrane region" description="Helical" evidence="6">
    <location>
        <begin position="265"/>
        <end position="287"/>
    </location>
</feature>
<dbReference type="EnsemblMetazoa" id="LLOJ010877-RA">
    <property type="protein sequence ID" value="LLOJ010877-PA"/>
    <property type="gene ID" value="LLOJ010877"/>
</dbReference>
<keyword evidence="6" id="KW-0675">Receptor</keyword>
<evidence type="ECO:0000256" key="4">
    <source>
        <dbReference type="ARBA" id="ARBA00022989"/>
    </source>
</evidence>
<comment type="subcellular location">
    <subcellularLocation>
        <location evidence="1 6">Cell membrane</location>
        <topology evidence="1 6">Multi-pass membrane protein</topology>
    </subcellularLocation>
</comment>
<evidence type="ECO:0000256" key="3">
    <source>
        <dbReference type="ARBA" id="ARBA00022692"/>
    </source>
</evidence>
<proteinExistence type="inferred from homology"/>
<comment type="similarity">
    <text evidence="6">Belongs to the insect chemoreceptor superfamily. Gustatory receptor (GR) family.</text>
</comment>
<evidence type="ECO:0000256" key="2">
    <source>
        <dbReference type="ARBA" id="ARBA00022475"/>
    </source>
</evidence>
<feature type="transmembrane region" description="Helical" evidence="6">
    <location>
        <begin position="69"/>
        <end position="97"/>
    </location>
</feature>
<name>A0A3F2ZD88_LUTLO</name>
<protein>
    <recommendedName>
        <fullName evidence="6">Gustatory receptor</fullName>
    </recommendedName>
</protein>
<dbReference type="AlphaFoldDB" id="A0A3F2ZD88"/>
<dbReference type="Proteomes" id="UP000092461">
    <property type="component" value="Unassembled WGS sequence"/>
</dbReference>
<feature type="transmembrane region" description="Helical" evidence="6">
    <location>
        <begin position="349"/>
        <end position="367"/>
    </location>
</feature>
<sequence length="381" mass="44470">MSLTDDLGVLFTLQKFITIPNYNLPYEWSSVSRNLTIILRSLPFFLVNFLTIYQYFIHNGSHNVGFSGVSDVALIVSEFDFILMKATTIIFAILAIIHNNSHIKLLNLINNYERKFSELIMKRRVYVKLWNNFKFALFATNMIFLNVILQFMGEEFYRTDSTVWYFFYSLCILIVDVISIYMSSLSRLLGDVLATATENIKIRRISVNRKTVLFTWESLKLLSAFNASCSFMLFVALSVEFVCCCISSFFFIWLMSIQENFDYKYVFVVGCLTWAMRSLIFIMHITFACDHFSSALFHFQLALSATLHRDQETNLSDFEIHQFQLKILHEYQQGLNVSAMGFFRINNSVMFAIFAAVVSHIAILMQFKQMEELKWILKYNG</sequence>